<name>A0A095X6U2_9FIRM</name>
<dbReference type="EMBL" id="JRMW01000015">
    <property type="protein sequence ID" value="KGF05396.1"/>
    <property type="molecule type" value="Genomic_DNA"/>
</dbReference>
<evidence type="ECO:0000256" key="1">
    <source>
        <dbReference type="ARBA" id="ARBA00004496"/>
    </source>
</evidence>
<dbReference type="PANTHER" id="PTHR42756">
    <property type="entry name" value="TRANSCRIPTIONAL REGULATOR, MARR"/>
    <property type="match status" value="1"/>
</dbReference>
<accession>A0A095X6U2</accession>
<evidence type="ECO:0000313" key="10">
    <source>
        <dbReference type="Proteomes" id="UP000029579"/>
    </source>
</evidence>
<dbReference type="AlphaFoldDB" id="A0A095X6U2"/>
<dbReference type="InterPro" id="IPR036388">
    <property type="entry name" value="WH-like_DNA-bd_sf"/>
</dbReference>
<comment type="similarity">
    <text evidence="5">Belongs to the SarZ family.</text>
</comment>
<keyword evidence="2" id="KW-0805">Transcription regulation</keyword>
<keyword evidence="4" id="KW-0804">Transcription</keyword>
<evidence type="ECO:0000256" key="7">
    <source>
        <dbReference type="ARBA" id="ARBA00047207"/>
    </source>
</evidence>
<dbReference type="GO" id="GO:0003677">
    <property type="term" value="F:DNA binding"/>
    <property type="evidence" value="ECO:0007669"/>
    <property type="project" value="UniProtKB-KW"/>
</dbReference>
<dbReference type="PRINTS" id="PR00598">
    <property type="entry name" value="HTHMARR"/>
</dbReference>
<reference evidence="9 10" key="1">
    <citation type="submission" date="2014-07" db="EMBL/GenBank/DDBJ databases">
        <authorList>
            <person name="McCorrison J."/>
            <person name="Sanka R."/>
            <person name="Torralba M."/>
            <person name="Gillis M."/>
            <person name="Haft D.H."/>
            <person name="Methe B."/>
            <person name="Sutton G."/>
            <person name="Nelson K.E."/>
        </authorList>
    </citation>
    <scope>NUCLEOTIDE SEQUENCE [LARGE SCALE GENOMIC DNA]</scope>
    <source>
        <strain evidence="9 10">S7-1-13</strain>
    </source>
</reference>
<dbReference type="Pfam" id="PF22381">
    <property type="entry name" value="Staph_reg_Sar_Rot"/>
    <property type="match status" value="1"/>
</dbReference>
<dbReference type="eggNOG" id="COG1846">
    <property type="taxonomic scope" value="Bacteria"/>
</dbReference>
<proteinExistence type="inferred from homology"/>
<dbReference type="Gene3D" id="1.10.10.10">
    <property type="entry name" value="Winged helix-like DNA-binding domain superfamily/Winged helix DNA-binding domain"/>
    <property type="match status" value="1"/>
</dbReference>
<dbReference type="SUPFAM" id="SSF46785">
    <property type="entry name" value="Winged helix' DNA-binding domain"/>
    <property type="match status" value="1"/>
</dbReference>
<evidence type="ECO:0000256" key="3">
    <source>
        <dbReference type="ARBA" id="ARBA00023125"/>
    </source>
</evidence>
<dbReference type="RefSeq" id="WP_037326117.1">
    <property type="nucleotide sequence ID" value="NZ_JRMW01000015.1"/>
</dbReference>
<dbReference type="GO" id="GO:0003700">
    <property type="term" value="F:DNA-binding transcription factor activity"/>
    <property type="evidence" value="ECO:0007669"/>
    <property type="project" value="InterPro"/>
</dbReference>
<comment type="subcellular location">
    <subcellularLocation>
        <location evidence="1">Cytoplasm</location>
    </subcellularLocation>
</comment>
<evidence type="ECO:0000256" key="5">
    <source>
        <dbReference type="ARBA" id="ARBA00046337"/>
    </source>
</evidence>
<dbReference type="InterPro" id="IPR036390">
    <property type="entry name" value="WH_DNA-bd_sf"/>
</dbReference>
<evidence type="ECO:0000256" key="4">
    <source>
        <dbReference type="ARBA" id="ARBA00023163"/>
    </source>
</evidence>
<organism evidence="9 10">
    <name type="scientific">Anaerococcus lactolyticus S7-1-13</name>
    <dbReference type="NCBI Taxonomy" id="1284686"/>
    <lineage>
        <taxon>Bacteria</taxon>
        <taxon>Bacillati</taxon>
        <taxon>Bacillota</taxon>
        <taxon>Tissierellia</taxon>
        <taxon>Tissierellales</taxon>
        <taxon>Peptoniphilaceae</taxon>
        <taxon>Anaerococcus</taxon>
    </lineage>
</organism>
<dbReference type="SMART" id="SM00347">
    <property type="entry name" value="HTH_MARR"/>
    <property type="match status" value="1"/>
</dbReference>
<evidence type="ECO:0000256" key="2">
    <source>
        <dbReference type="ARBA" id="ARBA00023015"/>
    </source>
</evidence>
<dbReference type="PANTHER" id="PTHR42756:SF1">
    <property type="entry name" value="TRANSCRIPTIONAL REPRESSOR OF EMRAB OPERON"/>
    <property type="match status" value="1"/>
</dbReference>
<dbReference type="InterPro" id="IPR000835">
    <property type="entry name" value="HTH_MarR-typ"/>
</dbReference>
<feature type="domain" description="HTH marR-type" evidence="8">
    <location>
        <begin position="12"/>
        <end position="152"/>
    </location>
</feature>
<dbReference type="OrthoDB" id="9806864at2"/>
<evidence type="ECO:0000313" key="9">
    <source>
        <dbReference type="EMBL" id="KGF05396.1"/>
    </source>
</evidence>
<dbReference type="Proteomes" id="UP000029579">
    <property type="component" value="Unassembled WGS sequence"/>
</dbReference>
<evidence type="ECO:0000256" key="6">
    <source>
        <dbReference type="ARBA" id="ARBA00047188"/>
    </source>
</evidence>
<comment type="caution">
    <text evidence="9">The sequence shown here is derived from an EMBL/GenBank/DDBJ whole genome shotgun (WGS) entry which is preliminary data.</text>
</comment>
<dbReference type="PROSITE" id="PS50995">
    <property type="entry name" value="HTH_MARR_2"/>
    <property type="match status" value="1"/>
</dbReference>
<dbReference type="GO" id="GO:0005737">
    <property type="term" value="C:cytoplasm"/>
    <property type="evidence" value="ECO:0007669"/>
    <property type="project" value="UniProtKB-SubCell"/>
</dbReference>
<evidence type="ECO:0000259" key="8">
    <source>
        <dbReference type="PROSITE" id="PS50995"/>
    </source>
</evidence>
<dbReference type="InterPro" id="IPR055166">
    <property type="entry name" value="Transc_reg_Sar_Rot_HTH"/>
</dbReference>
<protein>
    <recommendedName>
        <fullName evidence="6">HTH-type transcriptional regulator SarZ</fullName>
    </recommendedName>
    <alternativeName>
        <fullName evidence="7">Staphylococcal accessory regulator Z</fullName>
    </alternativeName>
</protein>
<gene>
    <name evidence="9" type="ORF">HMPREF1630_00790</name>
</gene>
<keyword evidence="3" id="KW-0238">DNA-binding</keyword>
<sequence length="156" mass="17826">MPDKHINFFEFNNTIFSMIREISHKIDLLLQDTANKLDLTPLQLKIIIALYSSDEDVSIGNLGKAIGVTGGNISNICKKLEKKGFVDRIRSEEDERVVNVRLTKTGITASKDLGEYFNKIRKEFPDDAVEVNLETIVEELKELDLLLDKYISRRLI</sequence>